<dbReference type="GO" id="GO:0005524">
    <property type="term" value="F:ATP binding"/>
    <property type="evidence" value="ECO:0007669"/>
    <property type="project" value="UniProtKB-KW"/>
</dbReference>
<dbReference type="GO" id="GO:0003689">
    <property type="term" value="F:DNA clamp loader activity"/>
    <property type="evidence" value="ECO:0007669"/>
    <property type="project" value="TreeGrafter"/>
</dbReference>
<name>A0A6C0JYA0_9ZZZZ</name>
<dbReference type="PANTHER" id="PTHR11669">
    <property type="entry name" value="REPLICATION FACTOR C / DNA POLYMERASE III GAMMA-TAU SUBUNIT"/>
    <property type="match status" value="1"/>
</dbReference>
<keyword evidence="3" id="KW-0067">ATP-binding</keyword>
<evidence type="ECO:0000256" key="2">
    <source>
        <dbReference type="ARBA" id="ARBA00022741"/>
    </source>
</evidence>
<feature type="domain" description="ATPase AAA-type core" evidence="4">
    <location>
        <begin position="39"/>
        <end position="154"/>
    </location>
</feature>
<proteinExistence type="predicted"/>
<dbReference type="EMBL" id="MN740709">
    <property type="protein sequence ID" value="QHU09357.1"/>
    <property type="molecule type" value="Genomic_DNA"/>
</dbReference>
<evidence type="ECO:0000313" key="5">
    <source>
        <dbReference type="EMBL" id="QHU09357.1"/>
    </source>
</evidence>
<dbReference type="Gene3D" id="3.40.50.300">
    <property type="entry name" value="P-loop containing nucleotide triphosphate hydrolases"/>
    <property type="match status" value="1"/>
</dbReference>
<dbReference type="InterPro" id="IPR050238">
    <property type="entry name" value="DNA_Rep/Repair_Clamp_Loader"/>
</dbReference>
<dbReference type="InterPro" id="IPR003959">
    <property type="entry name" value="ATPase_AAA_core"/>
</dbReference>
<evidence type="ECO:0000256" key="3">
    <source>
        <dbReference type="ARBA" id="ARBA00022840"/>
    </source>
</evidence>
<dbReference type="PANTHER" id="PTHR11669:SF20">
    <property type="entry name" value="REPLICATION FACTOR C SUBUNIT 4"/>
    <property type="match status" value="1"/>
</dbReference>
<dbReference type="Pfam" id="PF00004">
    <property type="entry name" value="AAA"/>
    <property type="match status" value="1"/>
</dbReference>
<dbReference type="GO" id="GO:0006261">
    <property type="term" value="P:DNA-templated DNA replication"/>
    <property type="evidence" value="ECO:0007669"/>
    <property type="project" value="TreeGrafter"/>
</dbReference>
<organism evidence="5">
    <name type="scientific">viral metagenome</name>
    <dbReference type="NCBI Taxonomy" id="1070528"/>
    <lineage>
        <taxon>unclassified sequences</taxon>
        <taxon>metagenomes</taxon>
        <taxon>organismal metagenomes</taxon>
    </lineage>
</organism>
<reference evidence="5" key="1">
    <citation type="journal article" date="2020" name="Nature">
        <title>Giant virus diversity and host interactions through global metagenomics.</title>
        <authorList>
            <person name="Schulz F."/>
            <person name="Roux S."/>
            <person name="Paez-Espino D."/>
            <person name="Jungbluth S."/>
            <person name="Walsh D.A."/>
            <person name="Denef V.J."/>
            <person name="McMahon K.D."/>
            <person name="Konstantinidis K.T."/>
            <person name="Eloe-Fadrosh E.A."/>
            <person name="Kyrpides N.C."/>
            <person name="Woyke T."/>
        </authorList>
    </citation>
    <scope>NUCLEOTIDE SEQUENCE</scope>
    <source>
        <strain evidence="5">GVMAG-S-1074260-58</strain>
    </source>
</reference>
<keyword evidence="2" id="KW-0547">Nucleotide-binding</keyword>
<evidence type="ECO:0000259" key="4">
    <source>
        <dbReference type="Pfam" id="PF00004"/>
    </source>
</evidence>
<sequence>MVLEIFANKYRPKRLSEFHMDPYLYSVLSGLVQTNTLNVVLCGPTGSGKTSIIYALLKEYYGFDIPITHPNILKISILKEYSLTYFRSDIRNFCQTTSTIQGKHKMLVIDDVDMINEQSQQILRRYIDTYRNNVMFVMSCKDIYNVIDSIQSRLTLLCIPEKTSTDLKSIIQSVSEKEHMSLSEEVIHFLLDISNGSLRILLNYLEKIKLFGSPVDIDLAVQLCTNISFHSLSAYTHACQTSNIPEAFHCIVSWLKNGYSGIDILDNYFVFLKHTKDITEDHKSKLVPCICKYITIFYTLHEDDIELFFFTNNVITIFNLQ</sequence>
<dbReference type="Gene3D" id="1.10.8.60">
    <property type="match status" value="1"/>
</dbReference>
<dbReference type="GO" id="GO:0016887">
    <property type="term" value="F:ATP hydrolysis activity"/>
    <property type="evidence" value="ECO:0007669"/>
    <property type="project" value="InterPro"/>
</dbReference>
<evidence type="ECO:0000256" key="1">
    <source>
        <dbReference type="ARBA" id="ARBA00022705"/>
    </source>
</evidence>
<dbReference type="InterPro" id="IPR027417">
    <property type="entry name" value="P-loop_NTPase"/>
</dbReference>
<accession>A0A6C0JYA0</accession>
<protein>
    <recommendedName>
        <fullName evidence="4">ATPase AAA-type core domain-containing protein</fullName>
    </recommendedName>
</protein>
<dbReference type="SUPFAM" id="SSF52540">
    <property type="entry name" value="P-loop containing nucleoside triphosphate hydrolases"/>
    <property type="match status" value="1"/>
</dbReference>
<dbReference type="AlphaFoldDB" id="A0A6C0JYA0"/>
<dbReference type="CDD" id="cd00009">
    <property type="entry name" value="AAA"/>
    <property type="match status" value="1"/>
</dbReference>
<keyword evidence="1" id="KW-0235">DNA replication</keyword>
<dbReference type="GO" id="GO:0006281">
    <property type="term" value="P:DNA repair"/>
    <property type="evidence" value="ECO:0007669"/>
    <property type="project" value="TreeGrafter"/>
</dbReference>
<dbReference type="GO" id="GO:0005663">
    <property type="term" value="C:DNA replication factor C complex"/>
    <property type="evidence" value="ECO:0007669"/>
    <property type="project" value="TreeGrafter"/>
</dbReference>